<dbReference type="Pfam" id="PF17782">
    <property type="entry name" value="WHD_DprA"/>
    <property type="match status" value="1"/>
</dbReference>
<dbReference type="Pfam" id="PF02481">
    <property type="entry name" value="DNA_processg_A"/>
    <property type="match status" value="1"/>
</dbReference>
<dbReference type="AlphaFoldDB" id="A0A1H0GH00"/>
<dbReference type="Gene3D" id="1.10.10.10">
    <property type="entry name" value="Winged helix-like DNA-binding domain superfamily/Winged helix DNA-binding domain"/>
    <property type="match status" value="1"/>
</dbReference>
<evidence type="ECO:0000256" key="1">
    <source>
        <dbReference type="ARBA" id="ARBA00006525"/>
    </source>
</evidence>
<dbReference type="PANTHER" id="PTHR43022:SF1">
    <property type="entry name" value="PROTEIN SMF"/>
    <property type="match status" value="1"/>
</dbReference>
<feature type="domain" description="DprA winged helix" evidence="3">
    <location>
        <begin position="307"/>
        <end position="362"/>
    </location>
</feature>
<dbReference type="NCBIfam" id="TIGR00732">
    <property type="entry name" value="dprA"/>
    <property type="match status" value="1"/>
</dbReference>
<dbReference type="RefSeq" id="WP_092066653.1">
    <property type="nucleotide sequence ID" value="NZ_FNIN01000018.1"/>
</dbReference>
<gene>
    <name evidence="4" type="ORF">SAMN04488516_11825</name>
</gene>
<dbReference type="PANTHER" id="PTHR43022">
    <property type="entry name" value="PROTEIN SMF"/>
    <property type="match status" value="1"/>
</dbReference>
<organism evidence="4 5">
    <name type="scientific">Desulfonauticus submarinus</name>
    <dbReference type="NCBI Taxonomy" id="206665"/>
    <lineage>
        <taxon>Bacteria</taxon>
        <taxon>Pseudomonadati</taxon>
        <taxon>Thermodesulfobacteriota</taxon>
        <taxon>Desulfovibrionia</taxon>
        <taxon>Desulfovibrionales</taxon>
        <taxon>Desulfonauticaceae</taxon>
        <taxon>Desulfonauticus</taxon>
    </lineage>
</organism>
<dbReference type="Proteomes" id="UP000199602">
    <property type="component" value="Unassembled WGS sequence"/>
</dbReference>
<evidence type="ECO:0000313" key="5">
    <source>
        <dbReference type="Proteomes" id="UP000199602"/>
    </source>
</evidence>
<accession>A0A1H0GH00</accession>
<protein>
    <submittedName>
        <fullName evidence="4">DNA processing protein</fullName>
    </submittedName>
</protein>
<dbReference type="InterPro" id="IPR003488">
    <property type="entry name" value="DprA"/>
</dbReference>
<dbReference type="InterPro" id="IPR057666">
    <property type="entry name" value="DrpA_SLOG"/>
</dbReference>
<dbReference type="STRING" id="206665.SAMN04488516_11825"/>
<dbReference type="SUPFAM" id="SSF102405">
    <property type="entry name" value="MCP/YpsA-like"/>
    <property type="match status" value="1"/>
</dbReference>
<feature type="domain" description="Smf/DprA SLOG" evidence="2">
    <location>
        <begin position="84"/>
        <end position="292"/>
    </location>
</feature>
<evidence type="ECO:0000313" key="4">
    <source>
        <dbReference type="EMBL" id="SDO06154.1"/>
    </source>
</evidence>
<sequence>MNSLDTEQELFAFLCLTSIKGIGPASIKKIISITHLASQAWKNIDKVLKNLTSKTIELSQSHKAKIQNLAEQKIQLIKKSNVKYILLTDDIYPELLKEISTPPSILFYQGDINLLSYPKIALVGSRKASTYGLKMAQEIASNLSANGICVVSGLALGIDAAAHKAALLHKGKTIAVLGCGVNINYPYQNSKLQKDIANNGLILSEYLPNTTPEPQNFPSRNRIISGLCSGVVVVEAPKKSGALITAKYALEYGREIFAVPGTTKMYSFEGCNRLIQEGAYLVQQTEDILETLSLQINFPQNKKENHTIEHLSENEKNIYHLLQNQDKLHIEEISQSLNLSIAEISGLLIQMEIKGIIQRLAGMYFCLK</sequence>
<dbReference type="EMBL" id="FNIN01000018">
    <property type="protein sequence ID" value="SDO06154.1"/>
    <property type="molecule type" value="Genomic_DNA"/>
</dbReference>
<dbReference type="GO" id="GO:0009294">
    <property type="term" value="P:DNA-mediated transformation"/>
    <property type="evidence" value="ECO:0007669"/>
    <property type="project" value="InterPro"/>
</dbReference>
<evidence type="ECO:0000259" key="2">
    <source>
        <dbReference type="Pfam" id="PF02481"/>
    </source>
</evidence>
<name>A0A1H0GH00_9BACT</name>
<dbReference type="Gene3D" id="3.40.50.450">
    <property type="match status" value="1"/>
</dbReference>
<comment type="similarity">
    <text evidence="1">Belongs to the DprA/Smf family.</text>
</comment>
<dbReference type="InterPro" id="IPR036388">
    <property type="entry name" value="WH-like_DNA-bd_sf"/>
</dbReference>
<evidence type="ECO:0000259" key="3">
    <source>
        <dbReference type="Pfam" id="PF17782"/>
    </source>
</evidence>
<dbReference type="InterPro" id="IPR041614">
    <property type="entry name" value="DprA_WH"/>
</dbReference>
<keyword evidence="5" id="KW-1185">Reference proteome</keyword>
<reference evidence="4 5" key="1">
    <citation type="submission" date="2016-10" db="EMBL/GenBank/DDBJ databases">
        <authorList>
            <person name="de Groot N.N."/>
        </authorList>
    </citation>
    <scope>NUCLEOTIDE SEQUENCE [LARGE SCALE GENOMIC DNA]</scope>
    <source>
        <strain evidence="4 5">DSM 15269</strain>
    </source>
</reference>
<proteinExistence type="inferred from homology"/>
<dbReference type="OrthoDB" id="9785707at2"/>